<dbReference type="Pfam" id="PF06368">
    <property type="entry name" value="Met_asp_mut_E"/>
    <property type="match status" value="1"/>
</dbReference>
<evidence type="ECO:0000313" key="5">
    <source>
        <dbReference type="Proteomes" id="UP000584642"/>
    </source>
</evidence>
<accession>A0ABX2TA55</accession>
<evidence type="ECO:0000313" key="4">
    <source>
        <dbReference type="EMBL" id="NYZ20078.1"/>
    </source>
</evidence>
<dbReference type="Proteomes" id="UP000584642">
    <property type="component" value="Unassembled WGS sequence"/>
</dbReference>
<keyword evidence="5" id="KW-1185">Reference proteome</keyword>
<dbReference type="EC" id="5.4.99.1" evidence="4"/>
<dbReference type="InterPro" id="IPR016176">
    <property type="entry name" value="Cbl-dep_enz_cat"/>
</dbReference>
<evidence type="ECO:0000256" key="3">
    <source>
        <dbReference type="ARBA" id="ARBA00023285"/>
    </source>
</evidence>
<gene>
    <name evidence="4" type="ORF">HND93_10160</name>
</gene>
<dbReference type="Gene3D" id="3.20.20.240">
    <property type="entry name" value="Methylmalonyl-CoA mutase"/>
    <property type="match status" value="1"/>
</dbReference>
<reference evidence="4 5" key="1">
    <citation type="submission" date="2020-05" db="EMBL/GenBank/DDBJ databases">
        <title>Azospirillum oleiclasticum sp. nov, a nitrogen-fixing and heavy crude oil-emulsifying bacterium isolated from the crude oil of Yumen Oilfield.</title>
        <authorList>
            <person name="Wu D."/>
            <person name="Cai M."/>
            <person name="Zhang X."/>
        </authorList>
    </citation>
    <scope>NUCLEOTIDE SEQUENCE [LARGE SCALE GENOMIC DNA]</scope>
    <source>
        <strain evidence="4 5">ROY-1-1-2</strain>
    </source>
</reference>
<protein>
    <submittedName>
        <fullName evidence="4">Methylaspartate mutase subunit E</fullName>
        <ecNumber evidence="4">5.4.99.1</ecNumber>
    </submittedName>
</protein>
<evidence type="ECO:0000256" key="2">
    <source>
        <dbReference type="ARBA" id="ARBA00023235"/>
    </source>
</evidence>
<dbReference type="PIRSF" id="PIRSF001495">
    <property type="entry name" value="Met_asp_mut_epsi"/>
    <property type="match status" value="1"/>
</dbReference>
<keyword evidence="2 4" id="KW-0413">Isomerase</keyword>
<dbReference type="NCBIfam" id="TIGR01503">
    <property type="entry name" value="MthylAspMut_E"/>
    <property type="match status" value="1"/>
</dbReference>
<sequence>MPGTVASLDPNPPTLPLSDAAIPGDLFARMRRDNLARWPTGARVDVEEAAAFHKTLPAHKRLPAVLRRAVAEGRCLTQPRGGFATLAMQTELMRTLDRDGMADIVPTTTDSYTRNEQFVQAQRGVEESERLGRSMLNGFPLVNYGVDACRALIAGIEKPAIVLSGTAMPKLTAEIGYAGGYTGYLGSGIAYTVSYTKETTIEEGIRNYQYVDRLAALYQEHGVELHRRQPGFLTGTIIPPSIAIMTCVLDLLLAARQGVRHYGLELGQCLHLVQDAAAIRACRELCQEYLARFGYTDVFTPVTSLHWMGAWPADEAQAAALIGYGGTLAAVGGASSVTTKSTHEAIGIPTPQANAEGLRTTRMAIHVSYGVRLDGLPAHEFEVDLIKREVRAVVDRVLEMGDGDVAVGTVRAFAAGVMDIPWSPNRQVKSRVLPARDADGCIRILDAGDMPIPRDVMEIHEEKLRRRAERERVPFDHQLAVGSVYELSEPLSRLMPAMVA</sequence>
<proteinExistence type="predicted"/>
<dbReference type="InterPro" id="IPR006396">
    <property type="entry name" value="Glu_mut_E"/>
</dbReference>
<keyword evidence="3" id="KW-0170">Cobalt</keyword>
<dbReference type="EMBL" id="JABFDB010000006">
    <property type="protein sequence ID" value="NYZ20078.1"/>
    <property type="molecule type" value="Genomic_DNA"/>
</dbReference>
<name>A0ABX2TA55_9PROT</name>
<dbReference type="RefSeq" id="WP_180281852.1">
    <property type="nucleotide sequence ID" value="NZ_JABFDB010000006.1"/>
</dbReference>
<dbReference type="SUPFAM" id="SSF51703">
    <property type="entry name" value="Cobalamin (vitamin B12)-dependent enzymes"/>
    <property type="match status" value="1"/>
</dbReference>
<dbReference type="Gene3D" id="3.90.970.10">
    <property type="match status" value="1"/>
</dbReference>
<organism evidence="4 5">
    <name type="scientific">Azospirillum oleiclasticum</name>
    <dbReference type="NCBI Taxonomy" id="2735135"/>
    <lineage>
        <taxon>Bacteria</taxon>
        <taxon>Pseudomonadati</taxon>
        <taxon>Pseudomonadota</taxon>
        <taxon>Alphaproteobacteria</taxon>
        <taxon>Rhodospirillales</taxon>
        <taxon>Azospirillaceae</taxon>
        <taxon>Azospirillum</taxon>
    </lineage>
</organism>
<keyword evidence="1" id="KW-0846">Cobalamin</keyword>
<dbReference type="InterPro" id="IPR014714">
    <property type="entry name" value="Glu_mut_E_C_dom_sf"/>
</dbReference>
<comment type="caution">
    <text evidence="4">The sequence shown here is derived from an EMBL/GenBank/DDBJ whole genome shotgun (WGS) entry which is preliminary data.</text>
</comment>
<evidence type="ECO:0000256" key="1">
    <source>
        <dbReference type="ARBA" id="ARBA00022628"/>
    </source>
</evidence>
<dbReference type="GO" id="GO:0050097">
    <property type="term" value="F:methylaspartate mutase activity"/>
    <property type="evidence" value="ECO:0007669"/>
    <property type="project" value="UniProtKB-EC"/>
</dbReference>